<gene>
    <name evidence="2" type="ORF">PG994_013408</name>
</gene>
<feature type="compositionally biased region" description="Acidic residues" evidence="1">
    <location>
        <begin position="87"/>
        <end position="97"/>
    </location>
</feature>
<evidence type="ECO:0000313" key="2">
    <source>
        <dbReference type="EMBL" id="KAK8042925.1"/>
    </source>
</evidence>
<feature type="compositionally biased region" description="Polar residues" evidence="1">
    <location>
        <begin position="276"/>
        <end position="290"/>
    </location>
</feature>
<proteinExistence type="predicted"/>
<reference evidence="2 3" key="1">
    <citation type="submission" date="2023-01" db="EMBL/GenBank/DDBJ databases">
        <title>Analysis of 21 Apiospora genomes using comparative genomics revels a genus with tremendous synthesis potential of carbohydrate active enzymes and secondary metabolites.</title>
        <authorList>
            <person name="Sorensen T."/>
        </authorList>
    </citation>
    <scope>NUCLEOTIDE SEQUENCE [LARGE SCALE GENOMIC DNA]</scope>
    <source>
        <strain evidence="2 3">CBS 135458</strain>
    </source>
</reference>
<feature type="region of interest" description="Disordered" evidence="1">
    <location>
        <begin position="139"/>
        <end position="297"/>
    </location>
</feature>
<dbReference type="EMBL" id="JAQQWL010000013">
    <property type="protein sequence ID" value="KAK8042925.1"/>
    <property type="molecule type" value="Genomic_DNA"/>
</dbReference>
<organism evidence="2 3">
    <name type="scientific">Apiospora phragmitis</name>
    <dbReference type="NCBI Taxonomy" id="2905665"/>
    <lineage>
        <taxon>Eukaryota</taxon>
        <taxon>Fungi</taxon>
        <taxon>Dikarya</taxon>
        <taxon>Ascomycota</taxon>
        <taxon>Pezizomycotina</taxon>
        <taxon>Sordariomycetes</taxon>
        <taxon>Xylariomycetidae</taxon>
        <taxon>Amphisphaeriales</taxon>
        <taxon>Apiosporaceae</taxon>
        <taxon>Apiospora</taxon>
    </lineage>
</organism>
<protein>
    <recommendedName>
        <fullName evidence="4">DNA replication regulator Sld3 C-terminal domain-containing protein</fullName>
    </recommendedName>
</protein>
<sequence>MVEGLDNDDRYHMVEDELLAAARQFTAHLHAAEYLRLKAAAKSQNAAVISQIARPVVGGMSRLAEKKQERADLRRKQSAALRKANQDDSDSDDDDDVAPNSALKGTSLYTLMASPRKHAPRLGKFAGFSTATRAAAGFGASSSEVAESSRRPSLFSSSPTRRLTASAIGVDDEDSDDLDVSRRPPSTKNNNIRPTTHSSIRDGNRPQTRDPVSTAGMKRPAAVTKTPSSSTSVSQATPPVVGKSGEESDDEFDNDLFGIKNRITKRSTRDRKRAKTTQPKENIKSTSSSKDFIPGFL</sequence>
<feature type="compositionally biased region" description="Basic residues" evidence="1">
    <location>
        <begin position="262"/>
        <end position="275"/>
    </location>
</feature>
<feature type="compositionally biased region" description="Low complexity" evidence="1">
    <location>
        <begin position="220"/>
        <end position="241"/>
    </location>
</feature>
<dbReference type="RefSeq" id="XP_066709778.1">
    <property type="nucleotide sequence ID" value="XM_066864817.1"/>
</dbReference>
<evidence type="ECO:0008006" key="4">
    <source>
        <dbReference type="Google" id="ProtNLM"/>
    </source>
</evidence>
<comment type="caution">
    <text evidence="2">The sequence shown here is derived from an EMBL/GenBank/DDBJ whole genome shotgun (WGS) entry which is preliminary data.</text>
</comment>
<dbReference type="Proteomes" id="UP001480595">
    <property type="component" value="Unassembled WGS sequence"/>
</dbReference>
<feature type="region of interest" description="Disordered" evidence="1">
    <location>
        <begin position="67"/>
        <end position="102"/>
    </location>
</feature>
<feature type="compositionally biased region" description="Low complexity" evidence="1">
    <location>
        <begin position="139"/>
        <end position="164"/>
    </location>
</feature>
<evidence type="ECO:0000256" key="1">
    <source>
        <dbReference type="SAM" id="MobiDB-lite"/>
    </source>
</evidence>
<feature type="compositionally biased region" description="Basic and acidic residues" evidence="1">
    <location>
        <begin position="199"/>
        <end position="208"/>
    </location>
</feature>
<evidence type="ECO:0000313" key="3">
    <source>
        <dbReference type="Proteomes" id="UP001480595"/>
    </source>
</evidence>
<feature type="compositionally biased region" description="Polar residues" evidence="1">
    <location>
        <begin position="184"/>
        <end position="198"/>
    </location>
</feature>
<keyword evidence="3" id="KW-1185">Reference proteome</keyword>
<name>A0ABR1T8J5_9PEZI</name>
<dbReference type="GeneID" id="92097880"/>
<accession>A0ABR1T8J5</accession>